<keyword evidence="1" id="KW-0472">Membrane</keyword>
<evidence type="ECO:0000313" key="3">
    <source>
        <dbReference type="Proteomes" id="UP000177982"/>
    </source>
</evidence>
<protein>
    <submittedName>
        <fullName evidence="2">Uncharacterized protein</fullName>
    </submittedName>
</protein>
<sequence>MDAVNRNGGQEVMSEPSQILANSHDTLAQKISANRKQKYTKEQTGNYFRHLYELAQQTYGIDKNFLLGLDHGEFIALEEELRKYAERKYKRFYYFWMPLLFLIPIIGWVAIIARYADSSEEFLPLKFIDDRHNLENECGKDFIQSPAIRNDFCTYLHSSL</sequence>
<dbReference type="Proteomes" id="UP000177982">
    <property type="component" value="Unassembled WGS sequence"/>
</dbReference>
<name>A0A1G2L1D2_9BACT</name>
<reference evidence="2 3" key="1">
    <citation type="journal article" date="2016" name="Nat. Commun.">
        <title>Thousands of microbial genomes shed light on interconnected biogeochemical processes in an aquifer system.</title>
        <authorList>
            <person name="Anantharaman K."/>
            <person name="Brown C.T."/>
            <person name="Hug L.A."/>
            <person name="Sharon I."/>
            <person name="Castelle C.J."/>
            <person name="Probst A.J."/>
            <person name="Thomas B.C."/>
            <person name="Singh A."/>
            <person name="Wilkins M.J."/>
            <person name="Karaoz U."/>
            <person name="Brodie E.L."/>
            <person name="Williams K.H."/>
            <person name="Hubbard S.S."/>
            <person name="Banfield J.F."/>
        </authorList>
    </citation>
    <scope>NUCLEOTIDE SEQUENCE [LARGE SCALE GENOMIC DNA]</scope>
</reference>
<keyword evidence="1" id="KW-1133">Transmembrane helix</keyword>
<feature type="transmembrane region" description="Helical" evidence="1">
    <location>
        <begin position="92"/>
        <end position="116"/>
    </location>
</feature>
<gene>
    <name evidence="2" type="ORF">A2934_05345</name>
</gene>
<proteinExistence type="predicted"/>
<accession>A0A1G2L1D2</accession>
<keyword evidence="1" id="KW-0812">Transmembrane</keyword>
<evidence type="ECO:0000256" key="1">
    <source>
        <dbReference type="SAM" id="Phobius"/>
    </source>
</evidence>
<organism evidence="2 3">
    <name type="scientific">Candidatus Sungbacteria bacterium RIFCSPLOWO2_01_FULL_47_10</name>
    <dbReference type="NCBI Taxonomy" id="1802276"/>
    <lineage>
        <taxon>Bacteria</taxon>
        <taxon>Candidatus Sungiibacteriota</taxon>
    </lineage>
</organism>
<dbReference type="AlphaFoldDB" id="A0A1G2L1D2"/>
<comment type="caution">
    <text evidence="2">The sequence shown here is derived from an EMBL/GenBank/DDBJ whole genome shotgun (WGS) entry which is preliminary data.</text>
</comment>
<evidence type="ECO:0000313" key="2">
    <source>
        <dbReference type="EMBL" id="OHA05503.1"/>
    </source>
</evidence>
<dbReference type="EMBL" id="MHQO01000050">
    <property type="protein sequence ID" value="OHA05503.1"/>
    <property type="molecule type" value="Genomic_DNA"/>
</dbReference>